<dbReference type="PROSITE" id="PS51186">
    <property type="entry name" value="GNAT"/>
    <property type="match status" value="1"/>
</dbReference>
<dbReference type="Pfam" id="PF00583">
    <property type="entry name" value="Acetyltransf_1"/>
    <property type="match status" value="1"/>
</dbReference>
<feature type="compositionally biased region" description="Polar residues" evidence="1">
    <location>
        <begin position="1"/>
        <end position="12"/>
    </location>
</feature>
<evidence type="ECO:0000259" key="2">
    <source>
        <dbReference type="PROSITE" id="PS51186"/>
    </source>
</evidence>
<feature type="domain" description="N-acetyltransferase" evidence="2">
    <location>
        <begin position="55"/>
        <end position="253"/>
    </location>
</feature>
<dbReference type="SUPFAM" id="SSF55729">
    <property type="entry name" value="Acyl-CoA N-acyltransferases (Nat)"/>
    <property type="match status" value="1"/>
</dbReference>
<keyword evidence="4" id="KW-1185">Reference proteome</keyword>
<feature type="region of interest" description="Disordered" evidence="1">
    <location>
        <begin position="1"/>
        <end position="45"/>
    </location>
</feature>
<sequence>MTVPETTNTSPVSIPVHIPTLPPIRSTTSSRSTSSSTSTTLSTVSHLSDRPIAEVTFRHGRVEDAPYLTDLQFSNYRYHYKELMGDSFLDRLVPADMTKFHASRLTPPVDQREMGYVVAEQKDPKTGELGVIGMSQVIVPYWDRAHSHRFYEGWSQDDFDCEIDTLYVKLGVQGGGLGRKLVFGAMQEGYDRLNMRGAVIIWTMIGNIQGREFYKRIGCEEVGERILEVNGVELECVAYGFRDIGRELGLESK</sequence>
<reference evidence="3" key="1">
    <citation type="journal article" date="2020" name="Fungal Divers.">
        <title>Resolving the Mortierellaceae phylogeny through synthesis of multi-gene phylogenetics and phylogenomics.</title>
        <authorList>
            <person name="Vandepol N."/>
            <person name="Liber J."/>
            <person name="Desiro A."/>
            <person name="Na H."/>
            <person name="Kennedy M."/>
            <person name="Barry K."/>
            <person name="Grigoriev I.V."/>
            <person name="Miller A.N."/>
            <person name="O'Donnell K."/>
            <person name="Stajich J.E."/>
            <person name="Bonito G."/>
        </authorList>
    </citation>
    <scope>NUCLEOTIDE SEQUENCE</scope>
    <source>
        <strain evidence="3">REB-010B</strain>
    </source>
</reference>
<evidence type="ECO:0000313" key="4">
    <source>
        <dbReference type="Proteomes" id="UP000738325"/>
    </source>
</evidence>
<dbReference type="Proteomes" id="UP000738325">
    <property type="component" value="Unassembled WGS sequence"/>
</dbReference>
<dbReference type="InterPro" id="IPR016181">
    <property type="entry name" value="Acyl_CoA_acyltransferase"/>
</dbReference>
<evidence type="ECO:0000313" key="3">
    <source>
        <dbReference type="EMBL" id="KAG0322896.1"/>
    </source>
</evidence>
<dbReference type="AlphaFoldDB" id="A0A9P6UWV3"/>
<gene>
    <name evidence="3" type="ORF">BGZ99_002997</name>
</gene>
<comment type="caution">
    <text evidence="3">The sequence shown here is derived from an EMBL/GenBank/DDBJ whole genome shotgun (WGS) entry which is preliminary data.</text>
</comment>
<accession>A0A9P6UWV3</accession>
<protein>
    <recommendedName>
        <fullName evidence="2">N-acetyltransferase domain-containing protein</fullName>
    </recommendedName>
</protein>
<evidence type="ECO:0000256" key="1">
    <source>
        <dbReference type="SAM" id="MobiDB-lite"/>
    </source>
</evidence>
<dbReference type="OrthoDB" id="2348079at2759"/>
<dbReference type="InterPro" id="IPR000182">
    <property type="entry name" value="GNAT_dom"/>
</dbReference>
<dbReference type="Gene3D" id="3.40.630.30">
    <property type="match status" value="1"/>
</dbReference>
<proteinExistence type="predicted"/>
<feature type="compositionally biased region" description="Low complexity" evidence="1">
    <location>
        <begin position="25"/>
        <end position="45"/>
    </location>
</feature>
<dbReference type="EMBL" id="JAAAIP010000199">
    <property type="protein sequence ID" value="KAG0322896.1"/>
    <property type="molecule type" value="Genomic_DNA"/>
</dbReference>
<name>A0A9P6UWV3_9FUNG</name>
<dbReference type="GO" id="GO:0016747">
    <property type="term" value="F:acyltransferase activity, transferring groups other than amino-acyl groups"/>
    <property type="evidence" value="ECO:0007669"/>
    <property type="project" value="InterPro"/>
</dbReference>
<organism evidence="3 4">
    <name type="scientific">Dissophora globulifera</name>
    <dbReference type="NCBI Taxonomy" id="979702"/>
    <lineage>
        <taxon>Eukaryota</taxon>
        <taxon>Fungi</taxon>
        <taxon>Fungi incertae sedis</taxon>
        <taxon>Mucoromycota</taxon>
        <taxon>Mortierellomycotina</taxon>
        <taxon>Mortierellomycetes</taxon>
        <taxon>Mortierellales</taxon>
        <taxon>Mortierellaceae</taxon>
        <taxon>Dissophora</taxon>
    </lineage>
</organism>